<evidence type="ECO:0000256" key="6">
    <source>
        <dbReference type="ARBA" id="ARBA00023136"/>
    </source>
</evidence>
<dbReference type="PRINTS" id="PR00176">
    <property type="entry name" value="NANEUSMPORT"/>
</dbReference>
<dbReference type="Proteomes" id="UP000274756">
    <property type="component" value="Unassembled WGS sequence"/>
</dbReference>
<dbReference type="PROSITE" id="PS50267">
    <property type="entry name" value="NA_NEUROTRAN_SYMP_3"/>
    <property type="match status" value="1"/>
</dbReference>
<accession>A0A0N4UND5</accession>
<dbReference type="GO" id="GO:0005332">
    <property type="term" value="F:gamma-aminobutyric acid:sodium:chloride symporter activity"/>
    <property type="evidence" value="ECO:0007669"/>
    <property type="project" value="TreeGrafter"/>
</dbReference>
<dbReference type="InterPro" id="IPR000175">
    <property type="entry name" value="Na/ntran_symport"/>
</dbReference>
<dbReference type="WBParaSite" id="DME_0000941301-mRNA-1">
    <property type="protein sequence ID" value="DME_0000941301-mRNA-1"/>
    <property type="gene ID" value="DME_0000941301"/>
</dbReference>
<feature type="binding site" evidence="7">
    <location>
        <position position="39"/>
    </location>
    <ligand>
        <name>Na(+)</name>
        <dbReference type="ChEBI" id="CHEBI:29101"/>
        <label>1</label>
    </ligand>
</feature>
<evidence type="ECO:0000313" key="9">
    <source>
        <dbReference type="EMBL" id="VDN53151.1"/>
    </source>
</evidence>
<dbReference type="Pfam" id="PF00209">
    <property type="entry name" value="SNF"/>
    <property type="match status" value="1"/>
</dbReference>
<reference evidence="12" key="1">
    <citation type="submission" date="2017-02" db="UniProtKB">
        <authorList>
            <consortium name="WormBaseParasite"/>
        </authorList>
    </citation>
    <scope>IDENTIFICATION</scope>
</reference>
<proteinExistence type="predicted"/>
<dbReference type="GO" id="GO:0005886">
    <property type="term" value="C:plasma membrane"/>
    <property type="evidence" value="ECO:0007669"/>
    <property type="project" value="TreeGrafter"/>
</dbReference>
<keyword evidence="7" id="KW-0915">Sodium</keyword>
<evidence type="ECO:0000313" key="12">
    <source>
        <dbReference type="WBParaSite" id="DME_0000941301-mRNA-1"/>
    </source>
</evidence>
<feature type="transmembrane region" description="Helical" evidence="8">
    <location>
        <begin position="128"/>
        <end position="149"/>
    </location>
</feature>
<gene>
    <name evidence="9" type="ORF">DME_LOCUS3124</name>
</gene>
<reference evidence="9 11" key="2">
    <citation type="submission" date="2018-11" db="EMBL/GenBank/DDBJ databases">
        <authorList>
            <consortium name="Pathogen Informatics"/>
        </authorList>
    </citation>
    <scope>NUCLEOTIDE SEQUENCE [LARGE SCALE GENOMIC DNA]</scope>
</reference>
<evidence type="ECO:0000313" key="10">
    <source>
        <dbReference type="Proteomes" id="UP000038040"/>
    </source>
</evidence>
<evidence type="ECO:0000256" key="8">
    <source>
        <dbReference type="SAM" id="Phobius"/>
    </source>
</evidence>
<dbReference type="PANTHER" id="PTHR11616:SF20">
    <property type="entry name" value="SODIUM- AND CHLORIDE-DEPENDENT BETAINE TRANSPORTER"/>
    <property type="match status" value="1"/>
</dbReference>
<evidence type="ECO:0000256" key="2">
    <source>
        <dbReference type="ARBA" id="ARBA00022448"/>
    </source>
</evidence>
<feature type="transmembrane region" description="Helical" evidence="8">
    <location>
        <begin position="96"/>
        <end position="116"/>
    </location>
</feature>
<dbReference type="OrthoDB" id="6581954at2759"/>
<keyword evidence="7" id="KW-0479">Metal-binding</keyword>
<dbReference type="PANTHER" id="PTHR11616">
    <property type="entry name" value="SODIUM/CHLORIDE DEPENDENT TRANSPORTER"/>
    <property type="match status" value="1"/>
</dbReference>
<dbReference type="InterPro" id="IPR037272">
    <property type="entry name" value="SNS_sf"/>
</dbReference>
<keyword evidence="5 8" id="KW-1133">Transmembrane helix</keyword>
<dbReference type="GO" id="GO:0046872">
    <property type="term" value="F:metal ion binding"/>
    <property type="evidence" value="ECO:0007669"/>
    <property type="project" value="UniProtKB-KW"/>
</dbReference>
<dbReference type="STRING" id="318479.A0A0N4UND5"/>
<evidence type="ECO:0000256" key="1">
    <source>
        <dbReference type="ARBA" id="ARBA00004141"/>
    </source>
</evidence>
<keyword evidence="6 8" id="KW-0472">Membrane</keyword>
<keyword evidence="11" id="KW-1185">Reference proteome</keyword>
<feature type="transmembrane region" description="Helical" evidence="8">
    <location>
        <begin position="169"/>
        <end position="188"/>
    </location>
</feature>
<organism evidence="10 12">
    <name type="scientific">Dracunculus medinensis</name>
    <name type="common">Guinea worm</name>
    <dbReference type="NCBI Taxonomy" id="318479"/>
    <lineage>
        <taxon>Eukaryota</taxon>
        <taxon>Metazoa</taxon>
        <taxon>Ecdysozoa</taxon>
        <taxon>Nematoda</taxon>
        <taxon>Chromadorea</taxon>
        <taxon>Rhabditida</taxon>
        <taxon>Spirurina</taxon>
        <taxon>Dracunculoidea</taxon>
        <taxon>Dracunculidae</taxon>
        <taxon>Dracunculus</taxon>
    </lineage>
</organism>
<evidence type="ECO:0000313" key="11">
    <source>
        <dbReference type="Proteomes" id="UP000274756"/>
    </source>
</evidence>
<keyword evidence="2" id="KW-0813">Transport</keyword>
<dbReference type="SUPFAM" id="SSF161070">
    <property type="entry name" value="SNF-like"/>
    <property type="match status" value="1"/>
</dbReference>
<sequence>MIESVGLAFQAYPEVASNLPLKQLWAILFFLMITILGLDSQVCMLEGLLTAIEDVCPSIIRKYKQISLAIACSFFFLIGIPMVSYAGSFWLTLVDAYGASGIALLFVVFFEVVGLSWGFGGDFIFYKLIIYINFFSFLFALFFFCIIKYQPLKYPNGDSYPVAAEIFGIFLSSCSIISIPSYAIYHLFIKTKKGSLKEVYIIHSFINEIN</sequence>
<keyword evidence="3 8" id="KW-0812">Transmembrane</keyword>
<feature type="transmembrane region" description="Helical" evidence="8">
    <location>
        <begin position="24"/>
        <end position="45"/>
    </location>
</feature>
<evidence type="ECO:0000256" key="4">
    <source>
        <dbReference type="ARBA" id="ARBA00022847"/>
    </source>
</evidence>
<evidence type="ECO:0000256" key="7">
    <source>
        <dbReference type="PIRSR" id="PIRSR600175-1"/>
    </source>
</evidence>
<dbReference type="AlphaFoldDB" id="A0A0N4UND5"/>
<protein>
    <submittedName>
        <fullName evidence="12">Aa_trans domain-containing protein</fullName>
    </submittedName>
</protein>
<feature type="binding site" evidence="7">
    <location>
        <position position="36"/>
    </location>
    <ligand>
        <name>Na(+)</name>
        <dbReference type="ChEBI" id="CHEBI:29101"/>
        <label>1</label>
    </ligand>
</feature>
<evidence type="ECO:0000256" key="5">
    <source>
        <dbReference type="ARBA" id="ARBA00022989"/>
    </source>
</evidence>
<keyword evidence="4" id="KW-0769">Symport</keyword>
<dbReference type="EMBL" id="UYYG01000106">
    <property type="protein sequence ID" value="VDN53151.1"/>
    <property type="molecule type" value="Genomic_DNA"/>
</dbReference>
<name>A0A0N4UND5_DRAME</name>
<dbReference type="Proteomes" id="UP000038040">
    <property type="component" value="Unplaced"/>
</dbReference>
<evidence type="ECO:0000256" key="3">
    <source>
        <dbReference type="ARBA" id="ARBA00022692"/>
    </source>
</evidence>
<feature type="binding site" evidence="7">
    <location>
        <position position="40"/>
    </location>
    <ligand>
        <name>Na(+)</name>
        <dbReference type="ChEBI" id="CHEBI:29101"/>
        <label>1</label>
    </ligand>
</feature>
<feature type="transmembrane region" description="Helical" evidence="8">
    <location>
        <begin position="66"/>
        <end position="90"/>
    </location>
</feature>
<comment type="subcellular location">
    <subcellularLocation>
        <location evidence="1">Membrane</location>
        <topology evidence="1">Multi-pass membrane protein</topology>
    </subcellularLocation>
</comment>
<dbReference type="GO" id="GO:0043005">
    <property type="term" value="C:neuron projection"/>
    <property type="evidence" value="ECO:0007669"/>
    <property type="project" value="TreeGrafter"/>
</dbReference>